<keyword evidence="7" id="KW-1185">Reference proteome</keyword>
<feature type="compositionally biased region" description="Low complexity" evidence="4">
    <location>
        <begin position="556"/>
        <end position="582"/>
    </location>
</feature>
<dbReference type="InterPro" id="IPR011009">
    <property type="entry name" value="Kinase-like_dom_sf"/>
</dbReference>
<dbReference type="OrthoDB" id="4062651at2759"/>
<evidence type="ECO:0000313" key="7">
    <source>
        <dbReference type="Proteomes" id="UP000807716"/>
    </source>
</evidence>
<feature type="compositionally biased region" description="Low complexity" evidence="4">
    <location>
        <begin position="354"/>
        <end position="398"/>
    </location>
</feature>
<gene>
    <name evidence="6" type="ORF">DFQ27_006043</name>
</gene>
<organism evidence="6 7">
    <name type="scientific">Actinomortierella ambigua</name>
    <dbReference type="NCBI Taxonomy" id="1343610"/>
    <lineage>
        <taxon>Eukaryota</taxon>
        <taxon>Fungi</taxon>
        <taxon>Fungi incertae sedis</taxon>
        <taxon>Mucoromycota</taxon>
        <taxon>Mortierellomycotina</taxon>
        <taxon>Mortierellomycetes</taxon>
        <taxon>Mortierellales</taxon>
        <taxon>Mortierellaceae</taxon>
        <taxon>Actinomortierella</taxon>
    </lineage>
</organism>
<proteinExistence type="predicted"/>
<comment type="caution">
    <text evidence="6">The sequence shown here is derived from an EMBL/GenBank/DDBJ whole genome shotgun (WGS) entry which is preliminary data.</text>
</comment>
<dbReference type="Pfam" id="PF00069">
    <property type="entry name" value="Pkinase"/>
    <property type="match status" value="2"/>
</dbReference>
<feature type="binding site" evidence="3">
    <location>
        <position position="878"/>
    </location>
    <ligand>
        <name>ATP</name>
        <dbReference type="ChEBI" id="CHEBI:30616"/>
    </ligand>
</feature>
<sequence length="1276" mass="137454">MNTHSSPQPIPTSRSNNNTTTGSNTSSRDLHSGPSFHLQRQQPLHHHPHHHPHHHQHQHQRPPLVKRSHSHGGCLDSDRASTLLGSGGRRPLNLFDDYLEDSPVEEALFASDDEEAQYDHRGSDGGGDGIDSFGRQQQKVRLEENHRQYQRQQRQQQRHSLQTYPGHPLHPSQHAPAYMSDESAFMLGSSSPKPRSFLTSMPPHRRSFQGIHAIRKGQQEVEEENEDEEVVVVEEEEEEVVEEQEDRMKKKKSRVGETHANSTKNDVKEEDAEPIVEKQLVEKGRPAQERGALQRNENGQRGGAHATTVVAAAAAAAAAITVTTPEPLHLLPPSPPPSTTTPTSNATRRVTRESGQQQQQQHQQSLKQGLQQHQHVQQQQQHHQHQQEQQQQQQQQQQESHAMSEDRRKSPVTTLSASGTNDSVGNDDSLSCLGGAQTTHAVARGASSEGVVGTAMNMTTTATASAPSPSLTPTPSLRVNRGTAHLSQHLHPSITIDTSSECLRRPFSGNNTGTTNASTHSIPSTHTHTHTHTNTNTTSTAGSNGSISEAFKARETPSTASAADVPTTTTTTATTTASTATTGLNCGSKLNDFSGPQSRPEGHLSMSLLQQKEKGERECQGQGQGQEKERQQQQQQQQQYDHLNVTRPMASAFSSSSPWSTLKNSSLPPAPPISSSSSSSSSLQYQQNVLLPSLSPTSPRTANPALVNSLDQLSLSWRAPEQTPSFPINRLHRSRTLSSGGLRPLLNGGGGGGTGGNMTMTAMASGGGSGSYFPACPTGSTLSSSSSFGPQSNPVPTVSPTTPMVTSSSYSSLPYSPAVAFLSNLVDVTTPALVNADDEGEAVGDFIMGKVIGHGGFSVVREAFATQVDGLVARVAVKVVKARTDGGKAINGRIHRMLRKEVAIWSRLSHPNVVPFVAVEKLPCATFVFCELCTGGSLLDYLAKRTAGKKTAATAASSAWGSLSAPTTSTTTGLPEEEARKIFNQIAAAVRYMHVEKQIVHRDIKLENVLQHEDGTWKVCDFGLAECQNEEAANYFFDSPLSPTFGNASSSSPSNSSSSHGSCRSSESSSSQSQASELMLSSSSSSSLSMSSSSATTQHGLLGSRQERSQSLTGLDVVMEDAAGEGQEDECDEAVEDEEQMVGGSLAYCSPEQLRSCVPLKTASSDVWSLGVVLYALLTGRLPFQDEYEPRLQYQILNGHYDDPTESSREARDLLRKMFHAKPEQRWRIDQVMDSAWCQGTTLEDSNSDVARFSSGGGVGGGMSASAFFGMGSMRF</sequence>
<evidence type="ECO:0000259" key="5">
    <source>
        <dbReference type="PROSITE" id="PS50011"/>
    </source>
</evidence>
<evidence type="ECO:0000256" key="2">
    <source>
        <dbReference type="ARBA" id="ARBA00022840"/>
    </source>
</evidence>
<dbReference type="SMART" id="SM00220">
    <property type="entry name" value="S_TKc"/>
    <property type="match status" value="1"/>
</dbReference>
<accession>A0A9P6UBZ2</accession>
<evidence type="ECO:0000313" key="6">
    <source>
        <dbReference type="EMBL" id="KAG0268675.1"/>
    </source>
</evidence>
<dbReference type="PROSITE" id="PS00107">
    <property type="entry name" value="PROTEIN_KINASE_ATP"/>
    <property type="match status" value="1"/>
</dbReference>
<feature type="region of interest" description="Disordered" evidence="4">
    <location>
        <begin position="326"/>
        <end position="431"/>
    </location>
</feature>
<feature type="region of interest" description="Disordered" evidence="4">
    <location>
        <begin position="217"/>
        <end position="306"/>
    </location>
</feature>
<feature type="region of interest" description="Disordered" evidence="4">
    <location>
        <begin position="1046"/>
        <end position="1110"/>
    </location>
</feature>
<feature type="domain" description="Protein kinase" evidence="5">
    <location>
        <begin position="846"/>
        <end position="1238"/>
    </location>
</feature>
<feature type="compositionally biased region" description="Basic and acidic residues" evidence="4">
    <location>
        <begin position="275"/>
        <end position="288"/>
    </location>
</feature>
<dbReference type="GO" id="GO:0004674">
    <property type="term" value="F:protein serine/threonine kinase activity"/>
    <property type="evidence" value="ECO:0007669"/>
    <property type="project" value="TreeGrafter"/>
</dbReference>
<feature type="compositionally biased region" description="Basic residues" evidence="4">
    <location>
        <begin position="43"/>
        <end position="70"/>
    </location>
</feature>
<feature type="region of interest" description="Disordered" evidence="4">
    <location>
        <begin position="109"/>
        <end position="205"/>
    </location>
</feature>
<evidence type="ECO:0000256" key="1">
    <source>
        <dbReference type="ARBA" id="ARBA00022741"/>
    </source>
</evidence>
<dbReference type="InterPro" id="IPR000719">
    <property type="entry name" value="Prot_kinase_dom"/>
</dbReference>
<name>A0A9P6UBZ2_9FUNG</name>
<dbReference type="GO" id="GO:0005737">
    <property type="term" value="C:cytoplasm"/>
    <property type="evidence" value="ECO:0007669"/>
    <property type="project" value="TreeGrafter"/>
</dbReference>
<dbReference type="PANTHER" id="PTHR24346:SF30">
    <property type="entry name" value="MATERNAL EMBRYONIC LEUCINE ZIPPER KINASE"/>
    <property type="match status" value="1"/>
</dbReference>
<dbReference type="Gene3D" id="1.10.510.10">
    <property type="entry name" value="Transferase(Phosphotransferase) domain 1"/>
    <property type="match status" value="2"/>
</dbReference>
<evidence type="ECO:0000256" key="3">
    <source>
        <dbReference type="PROSITE-ProRule" id="PRU10141"/>
    </source>
</evidence>
<dbReference type="GO" id="GO:0005524">
    <property type="term" value="F:ATP binding"/>
    <property type="evidence" value="ECO:0007669"/>
    <property type="project" value="UniProtKB-UniRule"/>
</dbReference>
<dbReference type="GO" id="GO:0035556">
    <property type="term" value="P:intracellular signal transduction"/>
    <property type="evidence" value="ECO:0007669"/>
    <property type="project" value="TreeGrafter"/>
</dbReference>
<dbReference type="Proteomes" id="UP000807716">
    <property type="component" value="Unassembled WGS sequence"/>
</dbReference>
<keyword evidence="2 3" id="KW-0067">ATP-binding</keyword>
<dbReference type="SUPFAM" id="SSF56112">
    <property type="entry name" value="Protein kinase-like (PK-like)"/>
    <property type="match status" value="1"/>
</dbReference>
<dbReference type="EMBL" id="JAAAJB010000044">
    <property type="protein sequence ID" value="KAG0268675.1"/>
    <property type="molecule type" value="Genomic_DNA"/>
</dbReference>
<reference evidence="6" key="1">
    <citation type="journal article" date="2020" name="Fungal Divers.">
        <title>Resolving the Mortierellaceae phylogeny through synthesis of multi-gene phylogenetics and phylogenomics.</title>
        <authorList>
            <person name="Vandepol N."/>
            <person name="Liber J."/>
            <person name="Desiro A."/>
            <person name="Na H."/>
            <person name="Kennedy M."/>
            <person name="Barry K."/>
            <person name="Grigoriev I.V."/>
            <person name="Miller A.N."/>
            <person name="O'Donnell K."/>
            <person name="Stajich J.E."/>
            <person name="Bonito G."/>
        </authorList>
    </citation>
    <scope>NUCLEOTIDE SEQUENCE</scope>
    <source>
        <strain evidence="6">BC1065</strain>
    </source>
</reference>
<feature type="compositionally biased region" description="Low complexity" evidence="4">
    <location>
        <begin position="651"/>
        <end position="660"/>
    </location>
</feature>
<feature type="compositionally biased region" description="Low complexity" evidence="4">
    <location>
        <begin position="12"/>
        <end position="27"/>
    </location>
</feature>
<feature type="compositionally biased region" description="Acidic residues" evidence="4">
    <location>
        <begin position="220"/>
        <end position="245"/>
    </location>
</feature>
<dbReference type="AlphaFoldDB" id="A0A9P6UBZ2"/>
<feature type="compositionally biased region" description="Pro residues" evidence="4">
    <location>
        <begin position="330"/>
        <end position="339"/>
    </location>
</feature>
<dbReference type="PANTHER" id="PTHR24346">
    <property type="entry name" value="MAP/MICROTUBULE AFFINITY-REGULATING KINASE"/>
    <property type="match status" value="1"/>
</dbReference>
<feature type="compositionally biased region" description="Low complexity" evidence="4">
    <location>
        <begin position="509"/>
        <end position="548"/>
    </location>
</feature>
<dbReference type="InterPro" id="IPR017441">
    <property type="entry name" value="Protein_kinase_ATP_BS"/>
</dbReference>
<feature type="compositionally biased region" description="Polar residues" evidence="4">
    <location>
        <begin position="188"/>
        <end position="199"/>
    </location>
</feature>
<keyword evidence="1 3" id="KW-0547">Nucleotide-binding</keyword>
<feature type="compositionally biased region" description="Low complexity" evidence="4">
    <location>
        <begin position="1049"/>
        <end position="1094"/>
    </location>
</feature>
<feature type="region of interest" description="Disordered" evidence="4">
    <location>
        <begin position="1"/>
        <end position="88"/>
    </location>
</feature>
<feature type="compositionally biased region" description="Polar residues" evidence="4">
    <location>
        <begin position="411"/>
        <end position="429"/>
    </location>
</feature>
<dbReference type="PROSITE" id="PS50011">
    <property type="entry name" value="PROTEIN_KINASE_DOM"/>
    <property type="match status" value="1"/>
</dbReference>
<evidence type="ECO:0000256" key="4">
    <source>
        <dbReference type="SAM" id="MobiDB-lite"/>
    </source>
</evidence>
<protein>
    <recommendedName>
        <fullName evidence="5">Protein kinase domain-containing protein</fullName>
    </recommendedName>
</protein>
<feature type="region of interest" description="Disordered" evidence="4">
    <location>
        <begin position="506"/>
        <end position="680"/>
    </location>
</feature>